<sequence>MPSETDIANIAMQLIGEQPITSLDEDSDRARLAKAYFRGAVDRVLAAHSWTWAKKRSLLSDATETPAFGYSYQYLLPADCLRVWSIEKEGISLGVTQKWEREGDYLLTDVSAPLQVVFSCRRSSYARLDQYLADVMGASLALAVAQSTEGSNTGVERMQVTYERFLAIGKTADQLWQNQSSEPEKSGFETAMGF</sequence>
<dbReference type="Proteomes" id="UP001529180">
    <property type="component" value="Unassembled WGS sequence"/>
</dbReference>
<evidence type="ECO:0000313" key="1">
    <source>
        <dbReference type="EMBL" id="MDG4721588.1"/>
    </source>
</evidence>
<name>A0ABT6GHP2_9PROT</name>
<dbReference type="EMBL" id="JARSBO010000014">
    <property type="protein sequence ID" value="MDG4721588.1"/>
    <property type="molecule type" value="Genomic_DNA"/>
</dbReference>
<gene>
    <name evidence="1" type="ORF">P7680_21470</name>
</gene>
<dbReference type="RefSeq" id="WP_278007037.1">
    <property type="nucleotide sequence ID" value="NZ_JARSBO010000014.1"/>
</dbReference>
<dbReference type="InterPro" id="IPR033767">
    <property type="entry name" value="Tail_Gp11"/>
</dbReference>
<accession>A0ABT6GHP2</accession>
<organism evidence="1 2">
    <name type="scientific">Thalassospira aquimaris</name>
    <dbReference type="NCBI Taxonomy" id="3037796"/>
    <lineage>
        <taxon>Bacteria</taxon>
        <taxon>Pseudomonadati</taxon>
        <taxon>Pseudomonadota</taxon>
        <taxon>Alphaproteobacteria</taxon>
        <taxon>Rhodospirillales</taxon>
        <taxon>Thalassospiraceae</taxon>
        <taxon>Thalassospira</taxon>
    </lineage>
</organism>
<keyword evidence="2" id="KW-1185">Reference proteome</keyword>
<protein>
    <submittedName>
        <fullName evidence="1">Uncharacterized protein</fullName>
    </submittedName>
</protein>
<proteinExistence type="predicted"/>
<evidence type="ECO:0000313" key="2">
    <source>
        <dbReference type="Proteomes" id="UP001529180"/>
    </source>
</evidence>
<dbReference type="Pfam" id="PF17212">
    <property type="entry name" value="Tube"/>
    <property type="match status" value="1"/>
</dbReference>
<comment type="caution">
    <text evidence="1">The sequence shown here is derived from an EMBL/GenBank/DDBJ whole genome shotgun (WGS) entry which is preliminary data.</text>
</comment>
<reference evidence="1 2" key="1">
    <citation type="submission" date="2023-03" db="EMBL/GenBank/DDBJ databases">
        <title>Strain FZY0004 represents a novel species in the genus Thalassospira isolated from seawater.</title>
        <authorList>
            <person name="Fu Z.-Y."/>
        </authorList>
    </citation>
    <scope>NUCLEOTIDE SEQUENCE [LARGE SCALE GENOMIC DNA]</scope>
    <source>
        <strain evidence="1 2">FZY0004</strain>
    </source>
</reference>